<evidence type="ECO:0000259" key="3">
    <source>
        <dbReference type="Pfam" id="PF19808"/>
    </source>
</evidence>
<protein>
    <submittedName>
        <fullName evidence="4">Uncharacterized protein</fullName>
    </submittedName>
</protein>
<dbReference type="AlphaFoldDB" id="A0A6N9JIZ0"/>
<dbReference type="Pfam" id="PF09524">
    <property type="entry name" value="Phg_2220_C"/>
    <property type="match status" value="1"/>
</dbReference>
<dbReference type="Proteomes" id="UP000469380">
    <property type="component" value="Unassembled WGS sequence"/>
</dbReference>
<evidence type="ECO:0000256" key="1">
    <source>
        <dbReference type="SAM" id="MobiDB-lite"/>
    </source>
</evidence>
<feature type="domain" description="Phage conserved hypothetical protein C-terminal" evidence="2">
    <location>
        <begin position="147"/>
        <end position="219"/>
    </location>
</feature>
<proteinExistence type="predicted"/>
<organism evidence="4 5">
    <name type="scientific">Collinsella aerofaciens</name>
    <dbReference type="NCBI Taxonomy" id="74426"/>
    <lineage>
        <taxon>Bacteria</taxon>
        <taxon>Bacillati</taxon>
        <taxon>Actinomycetota</taxon>
        <taxon>Coriobacteriia</taxon>
        <taxon>Coriobacteriales</taxon>
        <taxon>Coriobacteriaceae</taxon>
        <taxon>Collinsella</taxon>
    </lineage>
</organism>
<dbReference type="InterPro" id="IPR011741">
    <property type="entry name" value="Phg_2220_C"/>
</dbReference>
<evidence type="ECO:0000313" key="5">
    <source>
        <dbReference type="Proteomes" id="UP000469380"/>
    </source>
</evidence>
<feature type="region of interest" description="Disordered" evidence="1">
    <location>
        <begin position="61"/>
        <end position="80"/>
    </location>
</feature>
<dbReference type="Pfam" id="PF19808">
    <property type="entry name" value="DUF6291"/>
    <property type="match status" value="1"/>
</dbReference>
<dbReference type="InterPro" id="IPR046258">
    <property type="entry name" value="DUF6291"/>
</dbReference>
<comment type="caution">
    <text evidence="4">The sequence shown here is derived from an EMBL/GenBank/DDBJ whole genome shotgun (WGS) entry which is preliminary data.</text>
</comment>
<dbReference type="RefSeq" id="WP_161160588.1">
    <property type="nucleotide sequence ID" value="NZ_WWSR01000010.1"/>
</dbReference>
<feature type="domain" description="DUF6291" evidence="3">
    <location>
        <begin position="4"/>
        <end position="77"/>
    </location>
</feature>
<evidence type="ECO:0000259" key="2">
    <source>
        <dbReference type="Pfam" id="PF09524"/>
    </source>
</evidence>
<evidence type="ECO:0000313" key="4">
    <source>
        <dbReference type="EMBL" id="MZJ39654.1"/>
    </source>
</evidence>
<accession>A0A6N9JIZ0</accession>
<reference evidence="4 5" key="1">
    <citation type="journal article" date="2019" name="Nat. Med.">
        <title>A library of human gut bacterial isolates paired with longitudinal multiomics data enables mechanistic microbiome research.</title>
        <authorList>
            <person name="Poyet M."/>
            <person name="Groussin M."/>
            <person name="Gibbons S.M."/>
            <person name="Avila-Pacheco J."/>
            <person name="Jiang X."/>
            <person name="Kearney S.M."/>
            <person name="Perrotta A.R."/>
            <person name="Berdy B."/>
            <person name="Zhao S."/>
            <person name="Lieberman T.D."/>
            <person name="Swanson P.K."/>
            <person name="Smith M."/>
            <person name="Roesemann S."/>
            <person name="Alexander J.E."/>
            <person name="Rich S.A."/>
            <person name="Livny J."/>
            <person name="Vlamakis H."/>
            <person name="Clish C."/>
            <person name="Bullock K."/>
            <person name="Deik A."/>
            <person name="Scott J."/>
            <person name="Pierce K.A."/>
            <person name="Xavier R.J."/>
            <person name="Alm E.J."/>
        </authorList>
    </citation>
    <scope>NUCLEOTIDE SEQUENCE [LARGE SCALE GENOMIC DNA]</scope>
    <source>
        <strain evidence="4 5">BIOML-A20</strain>
    </source>
</reference>
<gene>
    <name evidence="4" type="ORF">GT464_06800</name>
</gene>
<name>A0A6N9JIZ0_9ACTN</name>
<dbReference type="NCBIfam" id="TIGR02220">
    <property type="entry name" value="phg_TIGR02220"/>
    <property type="match status" value="1"/>
</dbReference>
<dbReference type="EMBL" id="WWSR01000010">
    <property type="protein sequence ID" value="MZJ39654.1"/>
    <property type="molecule type" value="Genomic_DNA"/>
</dbReference>
<sequence>MGMVIHDDFWAAAQAMPEKQRAPFIYAIVEYRFTGKEPQGSPAWLPTFLVLKGRLDMGDEKSERARKAANARWGNRPGKEDAVDDAAARVQADAQAHAGAYADTDAVAHAQADADAHAGASSCGNAEVEVEVEVEYIDNPLIPFDEIVHALNEAAGTRYRSSSAKTRRLIHARWAEGYRLPDFLAVIDTMAAEWAGDPKMAKYLRPSTLFSPKFEDYVNRGPRTRKEADGYAEYD</sequence>